<dbReference type="PANTHER" id="PTHR10804:SF11">
    <property type="entry name" value="PROLIFERATION-ASSOCIATED PROTEIN 2G4"/>
    <property type="match status" value="1"/>
</dbReference>
<evidence type="ECO:0000256" key="1">
    <source>
        <dbReference type="ARBA" id="ARBA00007319"/>
    </source>
</evidence>
<reference evidence="3 4" key="2">
    <citation type="journal article" date="2017" name="Genome Biol.">
        <title>New reference genome sequences of hot pepper reveal the massive evolution of plant disease-resistance genes by retroduplication.</title>
        <authorList>
            <person name="Kim S."/>
            <person name="Park J."/>
            <person name="Yeom S.I."/>
            <person name="Kim Y.M."/>
            <person name="Seo E."/>
            <person name="Kim K.T."/>
            <person name="Kim M.S."/>
            <person name="Lee J.M."/>
            <person name="Cheong K."/>
            <person name="Shin H.S."/>
            <person name="Kim S.B."/>
            <person name="Han K."/>
            <person name="Lee J."/>
            <person name="Park M."/>
            <person name="Lee H.A."/>
            <person name="Lee H.Y."/>
            <person name="Lee Y."/>
            <person name="Oh S."/>
            <person name="Lee J.H."/>
            <person name="Choi E."/>
            <person name="Choi E."/>
            <person name="Lee S.E."/>
            <person name="Jeon J."/>
            <person name="Kim H."/>
            <person name="Choi G."/>
            <person name="Song H."/>
            <person name="Lee J."/>
            <person name="Lee S.C."/>
            <person name="Kwon J.K."/>
            <person name="Lee H.Y."/>
            <person name="Koo N."/>
            <person name="Hong Y."/>
            <person name="Kim R.W."/>
            <person name="Kang W.H."/>
            <person name="Huh J.H."/>
            <person name="Kang B.C."/>
            <person name="Yang T.J."/>
            <person name="Lee Y.H."/>
            <person name="Bennetzen J.L."/>
            <person name="Choi D."/>
        </authorList>
    </citation>
    <scope>NUCLEOTIDE SEQUENCE [LARGE SCALE GENOMIC DNA]</scope>
    <source>
        <strain evidence="4">cv. CM334</strain>
    </source>
</reference>
<proteinExistence type="inferred from homology"/>
<evidence type="ECO:0000313" key="3">
    <source>
        <dbReference type="EMBL" id="PHT87272.1"/>
    </source>
</evidence>
<evidence type="ECO:0000256" key="2">
    <source>
        <dbReference type="SAM" id="Phobius"/>
    </source>
</evidence>
<keyword evidence="4" id="KW-1185">Reference proteome</keyword>
<keyword evidence="2" id="KW-0812">Transmembrane</keyword>
<dbReference type="STRING" id="4072.A0A2G2ZZ63"/>
<dbReference type="EMBL" id="AYRZ02000003">
    <property type="protein sequence ID" value="PHT87272.1"/>
    <property type="molecule type" value="Genomic_DNA"/>
</dbReference>
<feature type="transmembrane region" description="Helical" evidence="2">
    <location>
        <begin position="320"/>
        <end position="338"/>
    </location>
</feature>
<comment type="similarity">
    <text evidence="1">Belongs to the peptidase M24 family.</text>
</comment>
<dbReference type="InterPro" id="IPR047113">
    <property type="entry name" value="PA2G4/ARX1"/>
</dbReference>
<gene>
    <name evidence="3" type="ORF">T459_09378</name>
</gene>
<keyword evidence="2" id="KW-1133">Transmembrane helix</keyword>
<organism evidence="3 4">
    <name type="scientific">Capsicum annuum</name>
    <name type="common">Capsicum pepper</name>
    <dbReference type="NCBI Taxonomy" id="4072"/>
    <lineage>
        <taxon>Eukaryota</taxon>
        <taxon>Viridiplantae</taxon>
        <taxon>Streptophyta</taxon>
        <taxon>Embryophyta</taxon>
        <taxon>Tracheophyta</taxon>
        <taxon>Spermatophyta</taxon>
        <taxon>Magnoliopsida</taxon>
        <taxon>eudicotyledons</taxon>
        <taxon>Gunneridae</taxon>
        <taxon>Pentapetalae</taxon>
        <taxon>asterids</taxon>
        <taxon>lamiids</taxon>
        <taxon>Solanales</taxon>
        <taxon>Solanaceae</taxon>
        <taxon>Solanoideae</taxon>
        <taxon>Capsiceae</taxon>
        <taxon>Capsicum</taxon>
    </lineage>
</organism>
<dbReference type="AlphaFoldDB" id="A0A2G2ZZ63"/>
<sequence>MGCHIDEFIVVVGHTHVLHEEPVTATAVDVIAAVNKVVEVAQRLVRPRKKAWAFEVIPYLRQQVNYQEGVFCPRILRWLSVKTDKNVKFLDLFNPSKDAIVHLSLVSTNREFNLPFFLTLLSVQTLSDPKVIDRIKIKLFGATAITRKIILEGGLIVVDGLSGDGAVGGRSGAAVGANDAPLIVFKANHYEYDHTGYTDCASPSECSTCKCQDCRAKHDVVINAINALTASVKELTSKRGLIPSKRILFLSTPLEIRAKRRRRVISRALSSIQKSKIKSGGCDYFDWYEERHPSQANRVIWGLWNKVKDSEEKQNRARRYYIVVIIATDLMLLGTWIFKPNC</sequence>
<dbReference type="Gene3D" id="3.90.230.10">
    <property type="entry name" value="Creatinase/methionine aminopeptidase superfamily"/>
    <property type="match status" value="1"/>
</dbReference>
<evidence type="ECO:0000313" key="4">
    <source>
        <dbReference type="Proteomes" id="UP000222542"/>
    </source>
</evidence>
<dbReference type="PANTHER" id="PTHR10804">
    <property type="entry name" value="PROTEASE FAMILY M24 METHIONYL AMINOPEPTIDASE, AMINOPEPTIDASE P"/>
    <property type="match status" value="1"/>
</dbReference>
<name>A0A2G2ZZ63_CAPAN</name>
<protein>
    <submittedName>
        <fullName evidence="3">Uncharacterized protein</fullName>
    </submittedName>
</protein>
<dbReference type="Proteomes" id="UP000222542">
    <property type="component" value="Unassembled WGS sequence"/>
</dbReference>
<keyword evidence="2" id="KW-0472">Membrane</keyword>
<dbReference type="InterPro" id="IPR036005">
    <property type="entry name" value="Creatinase/aminopeptidase-like"/>
</dbReference>
<dbReference type="Gramene" id="PHT87272">
    <property type="protein sequence ID" value="PHT87272"/>
    <property type="gene ID" value="T459_09378"/>
</dbReference>
<comment type="caution">
    <text evidence="3">The sequence shown here is derived from an EMBL/GenBank/DDBJ whole genome shotgun (WGS) entry which is preliminary data.</text>
</comment>
<accession>A0A2G2ZZ63</accession>
<reference evidence="3 4" key="1">
    <citation type="journal article" date="2014" name="Nat. Genet.">
        <title>Genome sequence of the hot pepper provides insights into the evolution of pungency in Capsicum species.</title>
        <authorList>
            <person name="Kim S."/>
            <person name="Park M."/>
            <person name="Yeom S.I."/>
            <person name="Kim Y.M."/>
            <person name="Lee J.M."/>
            <person name="Lee H.A."/>
            <person name="Seo E."/>
            <person name="Choi J."/>
            <person name="Cheong K."/>
            <person name="Kim K.T."/>
            <person name="Jung K."/>
            <person name="Lee G.W."/>
            <person name="Oh S.K."/>
            <person name="Bae C."/>
            <person name="Kim S.B."/>
            <person name="Lee H.Y."/>
            <person name="Kim S.Y."/>
            <person name="Kim M.S."/>
            <person name="Kang B.C."/>
            <person name="Jo Y.D."/>
            <person name="Yang H.B."/>
            <person name="Jeong H.J."/>
            <person name="Kang W.H."/>
            <person name="Kwon J.K."/>
            <person name="Shin C."/>
            <person name="Lim J.Y."/>
            <person name="Park J.H."/>
            <person name="Huh J.H."/>
            <person name="Kim J.S."/>
            <person name="Kim B.D."/>
            <person name="Cohen O."/>
            <person name="Paran I."/>
            <person name="Suh M.C."/>
            <person name="Lee S.B."/>
            <person name="Kim Y.K."/>
            <person name="Shin Y."/>
            <person name="Noh S.J."/>
            <person name="Park J."/>
            <person name="Seo Y.S."/>
            <person name="Kwon S.Y."/>
            <person name="Kim H.A."/>
            <person name="Park J.M."/>
            <person name="Kim H.J."/>
            <person name="Choi S.B."/>
            <person name="Bosland P.W."/>
            <person name="Reeves G."/>
            <person name="Jo S.H."/>
            <person name="Lee B.W."/>
            <person name="Cho H.T."/>
            <person name="Choi H.S."/>
            <person name="Lee M.S."/>
            <person name="Yu Y."/>
            <person name="Do Choi Y."/>
            <person name="Park B.S."/>
            <person name="van Deynze A."/>
            <person name="Ashrafi H."/>
            <person name="Hill T."/>
            <person name="Kim W.T."/>
            <person name="Pai H.S."/>
            <person name="Ahn H.K."/>
            <person name="Yeam I."/>
            <person name="Giovannoni J.J."/>
            <person name="Rose J.K."/>
            <person name="Sorensen I."/>
            <person name="Lee S.J."/>
            <person name="Kim R.W."/>
            <person name="Choi I.Y."/>
            <person name="Choi B.S."/>
            <person name="Lim J.S."/>
            <person name="Lee Y.H."/>
            <person name="Choi D."/>
        </authorList>
    </citation>
    <scope>NUCLEOTIDE SEQUENCE [LARGE SCALE GENOMIC DNA]</scope>
    <source>
        <strain evidence="4">cv. CM334</strain>
    </source>
</reference>